<dbReference type="KEGG" id="pco:PHACADRAFT_260394"/>
<keyword evidence="3" id="KW-1185">Reference proteome</keyword>
<accession>K5W4I6</accession>
<feature type="compositionally biased region" description="Basic and acidic residues" evidence="1">
    <location>
        <begin position="145"/>
        <end position="189"/>
    </location>
</feature>
<organism evidence="2 3">
    <name type="scientific">Phanerochaete carnosa (strain HHB-10118-sp)</name>
    <name type="common">White-rot fungus</name>
    <name type="synonym">Peniophora carnosa</name>
    <dbReference type="NCBI Taxonomy" id="650164"/>
    <lineage>
        <taxon>Eukaryota</taxon>
        <taxon>Fungi</taxon>
        <taxon>Dikarya</taxon>
        <taxon>Basidiomycota</taxon>
        <taxon>Agaricomycotina</taxon>
        <taxon>Agaricomycetes</taxon>
        <taxon>Polyporales</taxon>
        <taxon>Phanerochaetaceae</taxon>
        <taxon>Phanerochaete</taxon>
    </lineage>
</organism>
<protein>
    <recommendedName>
        <fullName evidence="4">CBF1-interacting co-repressor CIR N-terminal domain-containing protein</fullName>
    </recommendedName>
</protein>
<evidence type="ECO:0008006" key="4">
    <source>
        <dbReference type="Google" id="ProtNLM"/>
    </source>
</evidence>
<evidence type="ECO:0000313" key="2">
    <source>
        <dbReference type="EMBL" id="EKM53844.1"/>
    </source>
</evidence>
<dbReference type="InParanoid" id="K5W4I6"/>
<dbReference type="RefSeq" id="XP_007398521.1">
    <property type="nucleotide sequence ID" value="XM_007398459.1"/>
</dbReference>
<gene>
    <name evidence="2" type="ORF">PHACADRAFT_260394</name>
</gene>
<feature type="compositionally biased region" description="Basic and acidic residues" evidence="1">
    <location>
        <begin position="27"/>
        <end position="61"/>
    </location>
</feature>
<evidence type="ECO:0000256" key="1">
    <source>
        <dbReference type="SAM" id="MobiDB-lite"/>
    </source>
</evidence>
<dbReference type="EMBL" id="JH930474">
    <property type="protein sequence ID" value="EKM53844.1"/>
    <property type="molecule type" value="Genomic_DNA"/>
</dbReference>
<feature type="compositionally biased region" description="Basic and acidic residues" evidence="1">
    <location>
        <begin position="96"/>
        <end position="110"/>
    </location>
</feature>
<dbReference type="GeneID" id="18917723"/>
<sequence length="189" mass="21829">MAIMIKTSQKTKSGPSTNEQGIPLAPSEKDRNPWYSDRDHERKRDLDEDKKLRDLARKSVHDPLTSINQQLAKGDSPPKPRPPPSSSRSLTTADNKVAERLSRESAERQRALALIAKKKREMESATPSTVRGGRDGMDGGYGDMYNRREVEEAHRHRERKEYGVRDDQRDKRNFHRDERVDDGRVGRRW</sequence>
<dbReference type="HOGENOM" id="CLU_1540078_0_0_1"/>
<dbReference type="Proteomes" id="UP000008370">
    <property type="component" value="Unassembled WGS sequence"/>
</dbReference>
<reference evidence="2 3" key="1">
    <citation type="journal article" date="2012" name="BMC Genomics">
        <title>Comparative genomics of the white-rot fungi, Phanerochaete carnosa and P. chrysosporium, to elucidate the genetic basis of the distinct wood types they colonize.</title>
        <authorList>
            <person name="Suzuki H."/>
            <person name="MacDonald J."/>
            <person name="Syed K."/>
            <person name="Salamov A."/>
            <person name="Hori C."/>
            <person name="Aerts A."/>
            <person name="Henrissat B."/>
            <person name="Wiebenga A."/>
            <person name="vanKuyk P.A."/>
            <person name="Barry K."/>
            <person name="Lindquist E."/>
            <person name="LaButti K."/>
            <person name="Lapidus A."/>
            <person name="Lucas S."/>
            <person name="Coutinho P."/>
            <person name="Gong Y."/>
            <person name="Samejima M."/>
            <person name="Mahadevan R."/>
            <person name="Abou-Zaid M."/>
            <person name="de Vries R.P."/>
            <person name="Igarashi K."/>
            <person name="Yadav J.S."/>
            <person name="Grigoriev I.V."/>
            <person name="Master E.R."/>
        </authorList>
    </citation>
    <scope>NUCLEOTIDE SEQUENCE [LARGE SCALE GENOMIC DNA]</scope>
    <source>
        <strain evidence="2 3">HHB-10118-sp</strain>
    </source>
</reference>
<feature type="compositionally biased region" description="Polar residues" evidence="1">
    <location>
        <begin position="1"/>
        <end position="20"/>
    </location>
</feature>
<dbReference type="STRING" id="650164.K5W4I6"/>
<name>K5W4I6_PHACS</name>
<dbReference type="AlphaFoldDB" id="K5W4I6"/>
<dbReference type="OrthoDB" id="2159131at2759"/>
<proteinExistence type="predicted"/>
<evidence type="ECO:0000313" key="3">
    <source>
        <dbReference type="Proteomes" id="UP000008370"/>
    </source>
</evidence>
<feature type="region of interest" description="Disordered" evidence="1">
    <location>
        <begin position="1"/>
        <end position="189"/>
    </location>
</feature>